<reference evidence="2" key="1">
    <citation type="submission" date="2016-06" db="EMBL/GenBank/DDBJ databases">
        <title>Parallel loss of symbiosis genes in relatives of nitrogen-fixing non-legume Parasponia.</title>
        <authorList>
            <person name="Van Velzen R."/>
            <person name="Holmer R."/>
            <person name="Bu F."/>
            <person name="Rutten L."/>
            <person name="Van Zeijl A."/>
            <person name="Liu W."/>
            <person name="Santuari L."/>
            <person name="Cao Q."/>
            <person name="Sharma T."/>
            <person name="Shen D."/>
            <person name="Roswanjaya Y."/>
            <person name="Wardhani T."/>
            <person name="Kalhor M.S."/>
            <person name="Jansen J."/>
            <person name="Van den Hoogen J."/>
            <person name="Gungor B."/>
            <person name="Hartog M."/>
            <person name="Hontelez J."/>
            <person name="Verver J."/>
            <person name="Yang W.-C."/>
            <person name="Schijlen E."/>
            <person name="Repin R."/>
            <person name="Schilthuizen M."/>
            <person name="Schranz E."/>
            <person name="Heidstra R."/>
            <person name="Miyata K."/>
            <person name="Fedorova E."/>
            <person name="Kohlen W."/>
            <person name="Bisseling T."/>
            <person name="Smit S."/>
            <person name="Geurts R."/>
        </authorList>
    </citation>
    <scope>NUCLEOTIDE SEQUENCE [LARGE SCALE GENOMIC DNA]</scope>
    <source>
        <strain evidence="2">cv. RG33-2</strain>
    </source>
</reference>
<gene>
    <name evidence="1" type="ORF">TorRG33x02_281540</name>
</gene>
<dbReference type="InParanoid" id="A0A2P5CKG0"/>
<name>A0A2P5CKG0_TREOI</name>
<dbReference type="Proteomes" id="UP000237000">
    <property type="component" value="Unassembled WGS sequence"/>
</dbReference>
<accession>A0A2P5CKG0</accession>
<sequence>MGRTSPSCGHRGTGSRVQTSRLVWCMGFSRSRPCSPSSYKPCRVGPPV</sequence>
<organism evidence="1 2">
    <name type="scientific">Trema orientale</name>
    <name type="common">Charcoal tree</name>
    <name type="synonym">Celtis orientalis</name>
    <dbReference type="NCBI Taxonomy" id="63057"/>
    <lineage>
        <taxon>Eukaryota</taxon>
        <taxon>Viridiplantae</taxon>
        <taxon>Streptophyta</taxon>
        <taxon>Embryophyta</taxon>
        <taxon>Tracheophyta</taxon>
        <taxon>Spermatophyta</taxon>
        <taxon>Magnoliopsida</taxon>
        <taxon>eudicotyledons</taxon>
        <taxon>Gunneridae</taxon>
        <taxon>Pentapetalae</taxon>
        <taxon>rosids</taxon>
        <taxon>fabids</taxon>
        <taxon>Rosales</taxon>
        <taxon>Cannabaceae</taxon>
        <taxon>Trema</taxon>
    </lineage>
</organism>
<dbReference type="AlphaFoldDB" id="A0A2P5CKG0"/>
<dbReference type="EMBL" id="JXTC01000355">
    <property type="protein sequence ID" value="PON61506.1"/>
    <property type="molecule type" value="Genomic_DNA"/>
</dbReference>
<evidence type="ECO:0000313" key="2">
    <source>
        <dbReference type="Proteomes" id="UP000237000"/>
    </source>
</evidence>
<protein>
    <submittedName>
        <fullName evidence="1">Uncharacterized protein</fullName>
    </submittedName>
</protein>
<comment type="caution">
    <text evidence="1">The sequence shown here is derived from an EMBL/GenBank/DDBJ whole genome shotgun (WGS) entry which is preliminary data.</text>
</comment>
<keyword evidence="2" id="KW-1185">Reference proteome</keyword>
<proteinExistence type="predicted"/>
<evidence type="ECO:0000313" key="1">
    <source>
        <dbReference type="EMBL" id="PON61506.1"/>
    </source>
</evidence>